<dbReference type="AlphaFoldDB" id="A0A316TT41"/>
<keyword evidence="3 5" id="KW-1133">Transmembrane helix</keyword>
<evidence type="ECO:0000256" key="3">
    <source>
        <dbReference type="ARBA" id="ARBA00022989"/>
    </source>
</evidence>
<name>A0A316TT41_9BACT</name>
<evidence type="ECO:0000256" key="1">
    <source>
        <dbReference type="ARBA" id="ARBA00004141"/>
    </source>
</evidence>
<dbReference type="Proteomes" id="UP000245533">
    <property type="component" value="Unassembled WGS sequence"/>
</dbReference>
<keyword evidence="4 5" id="KW-0472">Membrane</keyword>
<evidence type="ECO:0000256" key="5">
    <source>
        <dbReference type="SAM" id="Phobius"/>
    </source>
</evidence>
<dbReference type="GO" id="GO:0016020">
    <property type="term" value="C:membrane"/>
    <property type="evidence" value="ECO:0007669"/>
    <property type="project" value="UniProtKB-SubCell"/>
</dbReference>
<protein>
    <recommendedName>
        <fullName evidence="8">DoxX-like family protein</fullName>
    </recommendedName>
</protein>
<feature type="transmembrane region" description="Helical" evidence="5">
    <location>
        <begin position="104"/>
        <end position="122"/>
    </location>
</feature>
<proteinExistence type="predicted"/>
<evidence type="ECO:0008006" key="8">
    <source>
        <dbReference type="Google" id="ProtNLM"/>
    </source>
</evidence>
<sequence length="125" mass="13987">MVTPSNSRSLTPVFQFICVLNAVFFIIYGFQSLCSQMMIEEFKRFGLSDLQRKVTGTLQILGSIGLLTGFIYTVIGLFAAAGLTAMMFVALIVRIRIKDSVLQALPSILFLLINGWLAFVFYKLF</sequence>
<comment type="subcellular location">
    <subcellularLocation>
        <location evidence="1">Membrane</location>
        <topology evidence="1">Multi-pass membrane protein</topology>
    </subcellularLocation>
</comment>
<evidence type="ECO:0000256" key="4">
    <source>
        <dbReference type="ARBA" id="ARBA00023136"/>
    </source>
</evidence>
<dbReference type="InterPro" id="IPR032808">
    <property type="entry name" value="DoxX"/>
</dbReference>
<gene>
    <name evidence="6" type="ORF">DDZ15_09835</name>
</gene>
<dbReference type="Pfam" id="PF13564">
    <property type="entry name" value="DoxX_2"/>
    <property type="match status" value="1"/>
</dbReference>
<evidence type="ECO:0000313" key="6">
    <source>
        <dbReference type="EMBL" id="PWN06135.1"/>
    </source>
</evidence>
<evidence type="ECO:0000313" key="7">
    <source>
        <dbReference type="Proteomes" id="UP000245533"/>
    </source>
</evidence>
<organism evidence="6 7">
    <name type="scientific">Rhodohalobacter mucosus</name>
    <dbReference type="NCBI Taxonomy" id="2079485"/>
    <lineage>
        <taxon>Bacteria</taxon>
        <taxon>Pseudomonadati</taxon>
        <taxon>Balneolota</taxon>
        <taxon>Balneolia</taxon>
        <taxon>Balneolales</taxon>
        <taxon>Balneolaceae</taxon>
        <taxon>Rhodohalobacter</taxon>
    </lineage>
</organism>
<comment type="caution">
    <text evidence="6">The sequence shown here is derived from an EMBL/GenBank/DDBJ whole genome shotgun (WGS) entry which is preliminary data.</text>
</comment>
<feature type="transmembrane region" description="Helical" evidence="5">
    <location>
        <begin position="78"/>
        <end position="97"/>
    </location>
</feature>
<feature type="transmembrane region" description="Helical" evidence="5">
    <location>
        <begin position="12"/>
        <end position="33"/>
    </location>
</feature>
<dbReference type="RefSeq" id="WP_109646928.1">
    <property type="nucleotide sequence ID" value="NZ_QGGB01000007.1"/>
</dbReference>
<evidence type="ECO:0000256" key="2">
    <source>
        <dbReference type="ARBA" id="ARBA00022692"/>
    </source>
</evidence>
<reference evidence="6 7" key="1">
    <citation type="submission" date="2018-05" db="EMBL/GenBank/DDBJ databases">
        <title>Rhodohalobacter halophilus gen. nov., sp. nov., a moderately halophilic member of the family Balneolaceae.</title>
        <authorList>
            <person name="Liu Z.-W."/>
        </authorList>
    </citation>
    <scope>NUCLEOTIDE SEQUENCE [LARGE SCALE GENOMIC DNA]</scope>
    <source>
        <strain evidence="6 7">8A47</strain>
    </source>
</reference>
<accession>A0A316TT41</accession>
<keyword evidence="7" id="KW-1185">Reference proteome</keyword>
<keyword evidence="2 5" id="KW-0812">Transmembrane</keyword>
<dbReference type="EMBL" id="QGGB01000007">
    <property type="protein sequence ID" value="PWN06135.1"/>
    <property type="molecule type" value="Genomic_DNA"/>
</dbReference>